<evidence type="ECO:0000313" key="2">
    <source>
        <dbReference type="Proteomes" id="UP000050437"/>
    </source>
</evidence>
<gene>
    <name evidence="1" type="ORF">HB13667_29110</name>
</gene>
<evidence type="ECO:0000313" key="1">
    <source>
        <dbReference type="EMBL" id="KPM57836.1"/>
    </source>
</evidence>
<accession>A0A0N8HD81</accession>
<dbReference type="EMBL" id="LKKS01000149">
    <property type="protein sequence ID" value="KPM57836.1"/>
    <property type="molecule type" value="Genomic_DNA"/>
</dbReference>
<proteinExistence type="predicted"/>
<dbReference type="Proteomes" id="UP000050437">
    <property type="component" value="Unassembled WGS sequence"/>
</dbReference>
<name>A0A0N8HD81_PSEPU</name>
<protein>
    <submittedName>
        <fullName evidence="1">Uncharacterized protein</fullName>
    </submittedName>
</protein>
<dbReference type="AlphaFoldDB" id="A0A0N8HD81"/>
<dbReference type="RefSeq" id="WP_054573888.1">
    <property type="nucleotide sequence ID" value="NZ_LKKS01000149.1"/>
</dbReference>
<reference evidence="1 2" key="1">
    <citation type="submission" date="2015-10" db="EMBL/GenBank/DDBJ databases">
        <title>Pseudomonas putida clinical strains.</title>
        <authorList>
            <person name="Molina L."/>
            <person name="Udaondo Z."/>
        </authorList>
    </citation>
    <scope>NUCLEOTIDE SEQUENCE [LARGE SCALE GENOMIC DNA]</scope>
    <source>
        <strain evidence="1 2">HB13667</strain>
    </source>
</reference>
<comment type="caution">
    <text evidence="1">The sequence shown here is derived from an EMBL/GenBank/DDBJ whole genome shotgun (WGS) entry which is preliminary data.</text>
</comment>
<organism evidence="1 2">
    <name type="scientific">Pseudomonas putida</name>
    <name type="common">Arthrobacter siderocapsulatus</name>
    <dbReference type="NCBI Taxonomy" id="303"/>
    <lineage>
        <taxon>Bacteria</taxon>
        <taxon>Pseudomonadati</taxon>
        <taxon>Pseudomonadota</taxon>
        <taxon>Gammaproteobacteria</taxon>
        <taxon>Pseudomonadales</taxon>
        <taxon>Pseudomonadaceae</taxon>
        <taxon>Pseudomonas</taxon>
    </lineage>
</organism>
<sequence length="87" mass="9594">MSLSGPSHLAPELRPPQEMIDRWVRGAMLQRANYILNSDSSTVAAELRAYGVSKFVGEFIDYAKSSGWAIEAADVPYLQHMAGKLPK</sequence>